<protein>
    <submittedName>
        <fullName evidence="2">Uncharacterized protein</fullName>
    </submittedName>
</protein>
<feature type="compositionally biased region" description="Basic and acidic residues" evidence="1">
    <location>
        <begin position="46"/>
        <end position="66"/>
    </location>
</feature>
<proteinExistence type="predicted"/>
<sequence>MIIDRLIVGLRDSMLSERLQLDSRLTVDSAFTAVRRSESVQQQQKDIQKDEKKLPVDSVEKKKFVN</sequence>
<organism evidence="2">
    <name type="scientific">Amphimedon queenslandica</name>
    <name type="common">Sponge</name>
    <dbReference type="NCBI Taxonomy" id="400682"/>
    <lineage>
        <taxon>Eukaryota</taxon>
        <taxon>Metazoa</taxon>
        <taxon>Porifera</taxon>
        <taxon>Demospongiae</taxon>
        <taxon>Heteroscleromorpha</taxon>
        <taxon>Haplosclerida</taxon>
        <taxon>Niphatidae</taxon>
        <taxon>Amphimedon</taxon>
    </lineage>
</organism>
<evidence type="ECO:0000256" key="1">
    <source>
        <dbReference type="SAM" id="MobiDB-lite"/>
    </source>
</evidence>
<dbReference type="InParanoid" id="A0A1X7TU37"/>
<reference evidence="2" key="1">
    <citation type="submission" date="2017-05" db="UniProtKB">
        <authorList>
            <consortium name="EnsemblMetazoa"/>
        </authorList>
    </citation>
    <scope>IDENTIFICATION</scope>
</reference>
<evidence type="ECO:0000313" key="2">
    <source>
        <dbReference type="EnsemblMetazoa" id="Aqu2.1.18562_001"/>
    </source>
</evidence>
<dbReference type="EnsemblMetazoa" id="Aqu2.1.18562_001">
    <property type="protein sequence ID" value="Aqu2.1.18562_001"/>
    <property type="gene ID" value="Aqu2.1.18562"/>
</dbReference>
<accession>A0A1X7TU37</accession>
<dbReference type="AlphaFoldDB" id="A0A1X7TU37"/>
<feature type="region of interest" description="Disordered" evidence="1">
    <location>
        <begin position="37"/>
        <end position="66"/>
    </location>
</feature>
<name>A0A1X7TU37_AMPQE</name>